<evidence type="ECO:0000313" key="1">
    <source>
        <dbReference type="EMBL" id="VIP01639.1"/>
    </source>
</evidence>
<dbReference type="AlphaFoldDB" id="A0A6C2YK84"/>
<reference evidence="1" key="1">
    <citation type="submission" date="2019-04" db="EMBL/GenBank/DDBJ databases">
        <authorList>
            <consortium name="Science for Life Laboratories"/>
        </authorList>
    </citation>
    <scope>NUCLEOTIDE SEQUENCE</scope>
    <source>
        <strain evidence="1">MBLW1</strain>
    </source>
</reference>
<organism evidence="1">
    <name type="scientific">Tuwongella immobilis</name>
    <dbReference type="NCBI Taxonomy" id="692036"/>
    <lineage>
        <taxon>Bacteria</taxon>
        <taxon>Pseudomonadati</taxon>
        <taxon>Planctomycetota</taxon>
        <taxon>Planctomycetia</taxon>
        <taxon>Gemmatales</taxon>
        <taxon>Gemmataceae</taxon>
        <taxon>Tuwongella</taxon>
    </lineage>
</organism>
<dbReference type="EMBL" id="LR586016">
    <property type="protein sequence ID" value="VIP01639.1"/>
    <property type="molecule type" value="Genomic_DNA"/>
</dbReference>
<keyword evidence="2" id="KW-1185">Reference proteome</keyword>
<accession>A0A6C2YK84</accession>
<evidence type="ECO:0000313" key="2">
    <source>
        <dbReference type="Proteomes" id="UP000464378"/>
    </source>
</evidence>
<gene>
    <name evidence="1" type="ORF">GMBLW1_23210</name>
</gene>
<dbReference type="EMBL" id="LR593887">
    <property type="protein sequence ID" value="VTR99005.1"/>
    <property type="molecule type" value="Genomic_DNA"/>
</dbReference>
<proteinExistence type="predicted"/>
<dbReference type="Proteomes" id="UP000464378">
    <property type="component" value="Chromosome"/>
</dbReference>
<sequence length="211" mass="23819">MTPKMEGWTIVLAGHWNRMIFSPEWVGKHLFAANGDIETLVALMPVLPLVYRDEQVVMEVSQPRLVFHPRKANDVCLRRAEQMALRILRELDDTPLIAVGVNFAFREENPPDKVLDIFNLTDGPELAGEGWEVQERKIVRKTTRGGSVLNLTLIYGPYGVDFEFNFHTESQDNEDCQAALKDTAVGLKDTALNILDTIYHLQPNCAEGDGR</sequence>
<dbReference type="InParanoid" id="A0A6C2YK84"/>
<dbReference type="KEGG" id="tim:GMBLW1_23210"/>
<protein>
    <submittedName>
        <fullName evidence="1">Uncharacterized protein</fullName>
    </submittedName>
</protein>
<name>A0A6C2YK84_9BACT</name>